<name>A0A5C0SK22_9EURY</name>
<evidence type="ECO:0000259" key="1">
    <source>
        <dbReference type="Pfam" id="PF11537"/>
    </source>
</evidence>
<dbReference type="Proteomes" id="UP000322631">
    <property type="component" value="Chromosome"/>
</dbReference>
<protein>
    <submittedName>
        <fullName evidence="2">DUF3227 domain-containing protein</fullName>
    </submittedName>
</protein>
<dbReference type="InterPro" id="IPR021609">
    <property type="entry name" value="NitrOD5"/>
</dbReference>
<evidence type="ECO:0000313" key="2">
    <source>
        <dbReference type="EMBL" id="QEK14671.1"/>
    </source>
</evidence>
<gene>
    <name evidence="2" type="ORF">FPV09_05695</name>
</gene>
<dbReference type="RefSeq" id="WP_148882690.1">
    <property type="nucleotide sequence ID" value="NZ_CP041932.1"/>
</dbReference>
<dbReference type="InterPro" id="IPR044908">
    <property type="entry name" value="NitrOD5-like_sf"/>
</dbReference>
<dbReference type="GeneID" id="41609328"/>
<evidence type="ECO:0000313" key="3">
    <source>
        <dbReference type="Proteomes" id="UP000322631"/>
    </source>
</evidence>
<sequence length="104" mass="11840">MAKLRVGPALVSATTKEILQKLGKPFEATITAYLNSKYGRGIEIIEDNPRTFYNALKELFGEFAARVFIYDLVKELNLPIESKDIEDMIKALEGYLGEQTWPRK</sequence>
<dbReference type="AlphaFoldDB" id="A0A5C0SK22"/>
<keyword evidence="3" id="KW-1185">Reference proteome</keyword>
<feature type="domain" description="Nitrosopumilus output" evidence="1">
    <location>
        <begin position="9"/>
        <end position="88"/>
    </location>
</feature>
<accession>A0A5C0SK22</accession>
<dbReference type="Pfam" id="PF11537">
    <property type="entry name" value="NitrOD5"/>
    <property type="match status" value="1"/>
</dbReference>
<reference evidence="2 3" key="1">
    <citation type="submission" date="2019-07" db="EMBL/GenBank/DDBJ databases">
        <title>Complete genome of Thermococcus acidophilus.</title>
        <authorList>
            <person name="Li X."/>
        </authorList>
    </citation>
    <scope>NUCLEOTIDE SEQUENCE [LARGE SCALE GENOMIC DNA]</scope>
    <source>
        <strain evidence="2 3">SY113</strain>
    </source>
</reference>
<organism evidence="2 3">
    <name type="scientific">Thermococcus aciditolerans</name>
    <dbReference type="NCBI Taxonomy" id="2598455"/>
    <lineage>
        <taxon>Archaea</taxon>
        <taxon>Methanobacteriati</taxon>
        <taxon>Methanobacteriota</taxon>
        <taxon>Thermococci</taxon>
        <taxon>Thermococcales</taxon>
        <taxon>Thermococcaceae</taxon>
        <taxon>Thermococcus</taxon>
    </lineage>
</organism>
<dbReference type="KEGG" id="them:FPV09_05695"/>
<dbReference type="EMBL" id="CP041932">
    <property type="protein sequence ID" value="QEK14671.1"/>
    <property type="molecule type" value="Genomic_DNA"/>
</dbReference>
<dbReference type="Gene3D" id="1.10.1200.200">
    <property type="entry name" value="Protein of unknown function DUF3227"/>
    <property type="match status" value="1"/>
</dbReference>
<proteinExistence type="predicted"/>